<evidence type="ECO:0000256" key="1">
    <source>
        <dbReference type="ARBA" id="ARBA00004651"/>
    </source>
</evidence>
<evidence type="ECO:0000256" key="4">
    <source>
        <dbReference type="ARBA" id="ARBA00022692"/>
    </source>
</evidence>
<keyword evidence="6 7" id="KW-0472">Membrane</keyword>
<dbReference type="PANTHER" id="PTHR34582">
    <property type="entry name" value="UPF0702 TRANSMEMBRANE PROTEIN YCAP"/>
    <property type="match status" value="1"/>
</dbReference>
<evidence type="ECO:0000256" key="3">
    <source>
        <dbReference type="ARBA" id="ARBA00022475"/>
    </source>
</evidence>
<evidence type="ECO:0000259" key="8">
    <source>
        <dbReference type="Pfam" id="PF04239"/>
    </source>
</evidence>
<organism evidence="10 11">
    <name type="scientific">Peribacillus frigoritolerans</name>
    <dbReference type="NCBI Taxonomy" id="450367"/>
    <lineage>
        <taxon>Bacteria</taxon>
        <taxon>Bacillati</taxon>
        <taxon>Bacillota</taxon>
        <taxon>Bacilli</taxon>
        <taxon>Bacillales</taxon>
        <taxon>Bacillaceae</taxon>
        <taxon>Peribacillus</taxon>
    </lineage>
</organism>
<keyword evidence="3" id="KW-1003">Cell membrane</keyword>
<dbReference type="PANTHER" id="PTHR34582:SF5">
    <property type="entry name" value="UPF0702 TRANSMEMBRANE PROTEIN YETF"/>
    <property type="match status" value="1"/>
</dbReference>
<feature type="transmembrane region" description="Helical" evidence="7">
    <location>
        <begin position="58"/>
        <end position="79"/>
    </location>
</feature>
<dbReference type="InterPro" id="IPR007353">
    <property type="entry name" value="DUF421"/>
</dbReference>
<keyword evidence="4 7" id="KW-0812">Transmembrane</keyword>
<proteinExistence type="inferred from homology"/>
<dbReference type="GO" id="GO:0005886">
    <property type="term" value="C:plasma membrane"/>
    <property type="evidence" value="ECO:0007669"/>
    <property type="project" value="UniProtKB-SubCell"/>
</dbReference>
<name>A0AAJ1QR94_9BACI</name>
<comment type="similarity">
    <text evidence="2">Belongs to the UPF0702 family.</text>
</comment>
<dbReference type="AlphaFoldDB" id="A0AAJ1QR94"/>
<evidence type="ECO:0000256" key="6">
    <source>
        <dbReference type="ARBA" id="ARBA00023136"/>
    </source>
</evidence>
<dbReference type="InterPro" id="IPR048454">
    <property type="entry name" value="YetF_N"/>
</dbReference>
<gene>
    <name evidence="10" type="ORF">QUF85_24235</name>
</gene>
<sequence>MIYLEIATKLVIGLAGLLAVTRLLGKKEMSQVTPFDFIYALVLGGILEEGLYDEKVSIWQILFAICLWGISVYIIEICAQKSDRMKKLLKGHPSLIIRNGELDIKQMKKNHLEIEQVRTMLRKQGVFTLREVRDLYLEPGGDISVKLHSKAGSVTPDMLGLNPRDEAPSILVIEEGQIKEEELQSVKKSKEWLLEGLQKRNYKKIEDILYGEWSETDGFYIQPYPKKILIYNKVLLD</sequence>
<dbReference type="Gene3D" id="3.30.240.20">
    <property type="entry name" value="bsu07140 like domains"/>
    <property type="match status" value="2"/>
</dbReference>
<evidence type="ECO:0000256" key="2">
    <source>
        <dbReference type="ARBA" id="ARBA00006448"/>
    </source>
</evidence>
<dbReference type="Pfam" id="PF20730">
    <property type="entry name" value="YetF_N"/>
    <property type="match status" value="1"/>
</dbReference>
<comment type="subcellular location">
    <subcellularLocation>
        <location evidence="1">Cell membrane</location>
        <topology evidence="1">Multi-pass membrane protein</topology>
    </subcellularLocation>
</comment>
<dbReference type="Proteomes" id="UP001238973">
    <property type="component" value="Unassembled WGS sequence"/>
</dbReference>
<feature type="domain" description="YetF C-terminal" evidence="8">
    <location>
        <begin position="80"/>
        <end position="214"/>
    </location>
</feature>
<accession>A0AAJ1QR94</accession>
<evidence type="ECO:0000313" key="10">
    <source>
        <dbReference type="EMBL" id="MDM5286400.1"/>
    </source>
</evidence>
<reference evidence="10" key="1">
    <citation type="submission" date="2023-06" db="EMBL/GenBank/DDBJ databases">
        <title>Comparative genomics of Bacillaceae isolates and their secondary metabolite potential.</title>
        <authorList>
            <person name="Song L."/>
            <person name="Nielsen L.J."/>
            <person name="Mohite O."/>
            <person name="Xu X."/>
            <person name="Weber T."/>
            <person name="Kovacs A.T."/>
        </authorList>
    </citation>
    <scope>NUCLEOTIDE SEQUENCE</scope>
    <source>
        <strain evidence="10">G1S1</strain>
    </source>
</reference>
<dbReference type="EMBL" id="JAUCFI010000003">
    <property type="protein sequence ID" value="MDM5286400.1"/>
    <property type="molecule type" value="Genomic_DNA"/>
</dbReference>
<feature type="domain" description="YetF-like N-terminal transmembrane" evidence="9">
    <location>
        <begin position="3"/>
        <end position="77"/>
    </location>
</feature>
<dbReference type="InterPro" id="IPR023090">
    <property type="entry name" value="UPF0702_alpha/beta_dom_sf"/>
</dbReference>
<protein>
    <submittedName>
        <fullName evidence="10">DUF421 domain-containing protein</fullName>
    </submittedName>
</protein>
<dbReference type="RefSeq" id="WP_289351002.1">
    <property type="nucleotide sequence ID" value="NZ_JAUCFI010000003.1"/>
</dbReference>
<evidence type="ECO:0000313" key="11">
    <source>
        <dbReference type="Proteomes" id="UP001238973"/>
    </source>
</evidence>
<comment type="caution">
    <text evidence="10">The sequence shown here is derived from an EMBL/GenBank/DDBJ whole genome shotgun (WGS) entry which is preliminary data.</text>
</comment>
<evidence type="ECO:0000259" key="9">
    <source>
        <dbReference type="Pfam" id="PF20730"/>
    </source>
</evidence>
<evidence type="ECO:0000256" key="5">
    <source>
        <dbReference type="ARBA" id="ARBA00022989"/>
    </source>
</evidence>
<feature type="transmembrane region" description="Helical" evidence="7">
    <location>
        <begin position="6"/>
        <end position="25"/>
    </location>
</feature>
<keyword evidence="5 7" id="KW-1133">Transmembrane helix</keyword>
<dbReference type="Pfam" id="PF04239">
    <property type="entry name" value="DUF421"/>
    <property type="match status" value="1"/>
</dbReference>
<evidence type="ECO:0000256" key="7">
    <source>
        <dbReference type="SAM" id="Phobius"/>
    </source>
</evidence>